<dbReference type="Gene3D" id="3.40.50.10900">
    <property type="entry name" value="PAC-like subunit"/>
    <property type="match status" value="1"/>
</dbReference>
<organism evidence="2">
    <name type="scientific">marine sediment metagenome</name>
    <dbReference type="NCBI Taxonomy" id="412755"/>
    <lineage>
        <taxon>unclassified sequences</taxon>
        <taxon>metagenomes</taxon>
        <taxon>ecological metagenomes</taxon>
    </lineage>
</organism>
<evidence type="ECO:0000256" key="1">
    <source>
        <dbReference type="SAM" id="Coils"/>
    </source>
</evidence>
<feature type="non-terminal residue" evidence="2">
    <location>
        <position position="1"/>
    </location>
</feature>
<sequence length="51" mass="6044">ATIIEAVNRLYEMQIDTTDLKKEKEKITAELEELSKKYLQSKKEESSDMYM</sequence>
<feature type="coiled-coil region" evidence="1">
    <location>
        <begin position="17"/>
        <end position="44"/>
    </location>
</feature>
<dbReference type="SUPFAM" id="SSF159659">
    <property type="entry name" value="Cgl1923-like"/>
    <property type="match status" value="1"/>
</dbReference>
<protein>
    <submittedName>
        <fullName evidence="2">Uncharacterized protein</fullName>
    </submittedName>
</protein>
<reference evidence="2" key="1">
    <citation type="journal article" date="2015" name="Nature">
        <title>Complex archaea that bridge the gap between prokaryotes and eukaryotes.</title>
        <authorList>
            <person name="Spang A."/>
            <person name="Saw J.H."/>
            <person name="Jorgensen S.L."/>
            <person name="Zaremba-Niedzwiedzka K."/>
            <person name="Martijn J."/>
            <person name="Lind A.E."/>
            <person name="van Eijk R."/>
            <person name="Schleper C."/>
            <person name="Guy L."/>
            <person name="Ettema T.J."/>
        </authorList>
    </citation>
    <scope>NUCLEOTIDE SEQUENCE</scope>
</reference>
<proteinExistence type="predicted"/>
<evidence type="ECO:0000313" key="2">
    <source>
        <dbReference type="EMBL" id="KKM05826.1"/>
    </source>
</evidence>
<accession>A0A0F9JJA0</accession>
<dbReference type="AlphaFoldDB" id="A0A0F9JJA0"/>
<comment type="caution">
    <text evidence="2">The sequence shown here is derived from an EMBL/GenBank/DDBJ whole genome shotgun (WGS) entry which is preliminary data.</text>
</comment>
<dbReference type="EMBL" id="LAZR01016134">
    <property type="protein sequence ID" value="KKM05826.1"/>
    <property type="molecule type" value="Genomic_DNA"/>
</dbReference>
<dbReference type="InterPro" id="IPR038389">
    <property type="entry name" value="PSMG2_sf"/>
</dbReference>
<keyword evidence="1" id="KW-0175">Coiled coil</keyword>
<gene>
    <name evidence="2" type="ORF">LCGC14_1750210</name>
</gene>
<name>A0A0F9JJA0_9ZZZZ</name>